<dbReference type="Proteomes" id="UP001055879">
    <property type="component" value="Linkage Group LG04"/>
</dbReference>
<gene>
    <name evidence="1" type="ORF">L6452_15177</name>
</gene>
<keyword evidence="2" id="KW-1185">Reference proteome</keyword>
<protein>
    <submittedName>
        <fullName evidence="1">Uncharacterized protein</fullName>
    </submittedName>
</protein>
<organism evidence="1 2">
    <name type="scientific">Arctium lappa</name>
    <name type="common">Greater burdock</name>
    <name type="synonym">Lappa major</name>
    <dbReference type="NCBI Taxonomy" id="4217"/>
    <lineage>
        <taxon>Eukaryota</taxon>
        <taxon>Viridiplantae</taxon>
        <taxon>Streptophyta</taxon>
        <taxon>Embryophyta</taxon>
        <taxon>Tracheophyta</taxon>
        <taxon>Spermatophyta</taxon>
        <taxon>Magnoliopsida</taxon>
        <taxon>eudicotyledons</taxon>
        <taxon>Gunneridae</taxon>
        <taxon>Pentapetalae</taxon>
        <taxon>asterids</taxon>
        <taxon>campanulids</taxon>
        <taxon>Asterales</taxon>
        <taxon>Asteraceae</taxon>
        <taxon>Carduoideae</taxon>
        <taxon>Cardueae</taxon>
        <taxon>Arctiinae</taxon>
        <taxon>Arctium</taxon>
    </lineage>
</organism>
<reference evidence="2" key="1">
    <citation type="journal article" date="2022" name="Mol. Ecol. Resour.">
        <title>The genomes of chicory, endive, great burdock and yacon provide insights into Asteraceae palaeo-polyploidization history and plant inulin production.</title>
        <authorList>
            <person name="Fan W."/>
            <person name="Wang S."/>
            <person name="Wang H."/>
            <person name="Wang A."/>
            <person name="Jiang F."/>
            <person name="Liu H."/>
            <person name="Zhao H."/>
            <person name="Xu D."/>
            <person name="Zhang Y."/>
        </authorList>
    </citation>
    <scope>NUCLEOTIDE SEQUENCE [LARGE SCALE GENOMIC DNA]</scope>
    <source>
        <strain evidence="2">cv. Niubang</strain>
    </source>
</reference>
<reference evidence="1 2" key="2">
    <citation type="journal article" date="2022" name="Mol. Ecol. Resour.">
        <title>The genomes of chicory, endive, great burdock and yacon provide insights into Asteraceae paleo-polyploidization history and plant inulin production.</title>
        <authorList>
            <person name="Fan W."/>
            <person name="Wang S."/>
            <person name="Wang H."/>
            <person name="Wang A."/>
            <person name="Jiang F."/>
            <person name="Liu H."/>
            <person name="Zhao H."/>
            <person name="Xu D."/>
            <person name="Zhang Y."/>
        </authorList>
    </citation>
    <scope>NUCLEOTIDE SEQUENCE [LARGE SCALE GENOMIC DNA]</scope>
    <source>
        <strain evidence="2">cv. Niubang</strain>
        <tissue evidence="1">Leaf</tissue>
    </source>
</reference>
<accession>A0ACB9CN12</accession>
<name>A0ACB9CN12_ARCLA</name>
<evidence type="ECO:0000313" key="2">
    <source>
        <dbReference type="Proteomes" id="UP001055879"/>
    </source>
</evidence>
<evidence type="ECO:0000313" key="1">
    <source>
        <dbReference type="EMBL" id="KAI3735669.1"/>
    </source>
</evidence>
<dbReference type="EMBL" id="CM042050">
    <property type="protein sequence ID" value="KAI3735669.1"/>
    <property type="molecule type" value="Genomic_DNA"/>
</dbReference>
<proteinExistence type="predicted"/>
<comment type="caution">
    <text evidence="1">The sequence shown here is derived from an EMBL/GenBank/DDBJ whole genome shotgun (WGS) entry which is preliminary data.</text>
</comment>
<sequence length="85" mass="10099">MFNLLVCTYHKYYMGIQMEIKIKRLLCHGNMRLMLDIGKVFEQLLILLTGNVVNLCRRKIPLQQQPRKLSESKIYKHKQATLHTL</sequence>